<protein>
    <recommendedName>
        <fullName evidence="1">Glutathione S-transferase C-terminal domain-containing protein</fullName>
    </recommendedName>
</protein>
<feature type="domain" description="Glutathione S-transferase C-terminal" evidence="1">
    <location>
        <begin position="171"/>
        <end position="259"/>
    </location>
</feature>
<sequence length="270" mass="30919">MPDLELICLPGSPWTAKVLWILDAASIDVSKRPFEPFVDEIWLRYKLGLWPWHGRFWSRMTVPIGIVNPTSIASTGSGKAEVMMESFDIAEWALNRSAVVEKPTDATLSKLRYWNDLSDVILRYGRAFFVDAAKRDVRVAIEVLSPPWMKKLPYIITKPLMYVALRVFAFKYRRENADSSLESVLQAVRKIRAALKEGKGKYLMNDRLSYADMVIAIALDFLVPSDGVLLFSIPKKYRADADDPLREFEDVKAWKLQMFEHLPACLRVST</sequence>
<reference evidence="2" key="1">
    <citation type="submission" date="2021-02" db="EMBL/GenBank/DDBJ databases">
        <authorList>
            <person name="Dougan E. K."/>
            <person name="Rhodes N."/>
            <person name="Thang M."/>
            <person name="Chan C."/>
        </authorList>
    </citation>
    <scope>NUCLEOTIDE SEQUENCE</scope>
</reference>
<evidence type="ECO:0000259" key="1">
    <source>
        <dbReference type="Pfam" id="PF00043"/>
    </source>
</evidence>
<dbReference type="EMBL" id="CAJNIZ010030113">
    <property type="protein sequence ID" value="CAE7521338.1"/>
    <property type="molecule type" value="Genomic_DNA"/>
</dbReference>
<dbReference type="InterPro" id="IPR036282">
    <property type="entry name" value="Glutathione-S-Trfase_C_sf"/>
</dbReference>
<comment type="caution">
    <text evidence="2">The sequence shown here is derived from an EMBL/GenBank/DDBJ whole genome shotgun (WGS) entry which is preliminary data.</text>
</comment>
<evidence type="ECO:0000313" key="3">
    <source>
        <dbReference type="Proteomes" id="UP000649617"/>
    </source>
</evidence>
<accession>A0A812TGL4</accession>
<dbReference type="AlphaFoldDB" id="A0A812TGL4"/>
<evidence type="ECO:0000313" key="2">
    <source>
        <dbReference type="EMBL" id="CAE7521338.1"/>
    </source>
</evidence>
<dbReference type="OrthoDB" id="527395at2759"/>
<keyword evidence="3" id="KW-1185">Reference proteome</keyword>
<proteinExistence type="predicted"/>
<dbReference type="Proteomes" id="UP000649617">
    <property type="component" value="Unassembled WGS sequence"/>
</dbReference>
<name>A0A812TGL4_SYMPI</name>
<dbReference type="SUPFAM" id="SSF47616">
    <property type="entry name" value="GST C-terminal domain-like"/>
    <property type="match status" value="1"/>
</dbReference>
<dbReference type="Pfam" id="PF00043">
    <property type="entry name" value="GST_C"/>
    <property type="match status" value="1"/>
</dbReference>
<organism evidence="2 3">
    <name type="scientific">Symbiodinium pilosum</name>
    <name type="common">Dinoflagellate</name>
    <dbReference type="NCBI Taxonomy" id="2952"/>
    <lineage>
        <taxon>Eukaryota</taxon>
        <taxon>Sar</taxon>
        <taxon>Alveolata</taxon>
        <taxon>Dinophyceae</taxon>
        <taxon>Suessiales</taxon>
        <taxon>Symbiodiniaceae</taxon>
        <taxon>Symbiodinium</taxon>
    </lineage>
</organism>
<gene>
    <name evidence="2" type="ORF">SPIL2461_LOCUS13647</name>
</gene>
<dbReference type="InterPro" id="IPR004046">
    <property type="entry name" value="GST_C"/>
</dbReference>